<feature type="domain" description="RNA polymerase II assembly factor Rtp1 C-terminal" evidence="3">
    <location>
        <begin position="974"/>
        <end position="1004"/>
    </location>
</feature>
<dbReference type="Proteomes" id="UP001202479">
    <property type="component" value="Unassembled WGS sequence"/>
</dbReference>
<dbReference type="EMBL" id="JAHUZD010000023">
    <property type="protein sequence ID" value="KAI3406498.2"/>
    <property type="molecule type" value="Genomic_DNA"/>
</dbReference>
<name>A0AAI9T0F2_9ASCO</name>
<feature type="region of interest" description="Disordered" evidence="2">
    <location>
        <begin position="655"/>
        <end position="683"/>
    </location>
</feature>
<dbReference type="SUPFAM" id="SSF48371">
    <property type="entry name" value="ARM repeat"/>
    <property type="match status" value="1"/>
</dbReference>
<dbReference type="Pfam" id="PF23565">
    <property type="entry name" value="ARM_TANGO6"/>
    <property type="match status" value="1"/>
</dbReference>
<dbReference type="Pfam" id="PF10363">
    <property type="entry name" value="RTP1_C1"/>
    <property type="match status" value="1"/>
</dbReference>
<feature type="domain" description="TANGO6 HEAT repeat" evidence="5">
    <location>
        <begin position="318"/>
        <end position="489"/>
    </location>
</feature>
<evidence type="ECO:0000259" key="4">
    <source>
        <dbReference type="Pfam" id="PF10363"/>
    </source>
</evidence>
<feature type="region of interest" description="Disordered" evidence="2">
    <location>
        <begin position="95"/>
        <end position="121"/>
    </location>
</feature>
<dbReference type="InterPro" id="IPR011989">
    <property type="entry name" value="ARM-like"/>
</dbReference>
<evidence type="ECO:0000256" key="2">
    <source>
        <dbReference type="SAM" id="MobiDB-lite"/>
    </source>
</evidence>
<evidence type="ECO:0000256" key="1">
    <source>
        <dbReference type="ARBA" id="ARBA00005724"/>
    </source>
</evidence>
<proteinExistence type="inferred from homology"/>
<organism evidence="6 7">
    <name type="scientific">Candida oxycetoniae</name>
    <dbReference type="NCBI Taxonomy" id="497107"/>
    <lineage>
        <taxon>Eukaryota</taxon>
        <taxon>Fungi</taxon>
        <taxon>Dikarya</taxon>
        <taxon>Ascomycota</taxon>
        <taxon>Saccharomycotina</taxon>
        <taxon>Pichiomycetes</taxon>
        <taxon>Debaryomycetaceae</taxon>
        <taxon>Candida/Lodderomyces clade</taxon>
        <taxon>Candida</taxon>
    </lineage>
</organism>
<dbReference type="InterPro" id="IPR019414">
    <property type="entry name" value="Rtp1_C2"/>
</dbReference>
<evidence type="ECO:0000259" key="5">
    <source>
        <dbReference type="Pfam" id="PF23565"/>
    </source>
</evidence>
<dbReference type="AlphaFoldDB" id="A0AAI9T0F2"/>
<dbReference type="GeneID" id="73378247"/>
<dbReference type="PANTHER" id="PTHR20959:SF1">
    <property type="entry name" value="TRANSPORT AND GOLGI ORGANIZATION PROTEIN 6 HOMOLOG"/>
    <property type="match status" value="1"/>
</dbReference>
<dbReference type="InterPro" id="IPR019451">
    <property type="entry name" value="Rtp1_C1"/>
</dbReference>
<dbReference type="RefSeq" id="XP_049182243.1">
    <property type="nucleotide sequence ID" value="XM_049326561.1"/>
</dbReference>
<protein>
    <recommendedName>
        <fullName evidence="8">RNA polymerase II assembly factor Rtp1 C-terminal domain-containing protein</fullName>
    </recommendedName>
</protein>
<dbReference type="PANTHER" id="PTHR20959">
    <property type="entry name" value="TRANSPORT AND GOLGI ORGANIZATION PROTEIN 6 FAMILY MEMBER"/>
    <property type="match status" value="1"/>
</dbReference>
<evidence type="ECO:0008006" key="8">
    <source>
        <dbReference type="Google" id="ProtNLM"/>
    </source>
</evidence>
<evidence type="ECO:0000313" key="7">
    <source>
        <dbReference type="Proteomes" id="UP001202479"/>
    </source>
</evidence>
<keyword evidence="7" id="KW-1185">Reference proteome</keyword>
<dbReference type="Pfam" id="PF10304">
    <property type="entry name" value="RTP1_C2"/>
    <property type="match status" value="1"/>
</dbReference>
<evidence type="ECO:0000259" key="3">
    <source>
        <dbReference type="Pfam" id="PF10304"/>
    </source>
</evidence>
<dbReference type="InterPro" id="IPR016024">
    <property type="entry name" value="ARM-type_fold"/>
</dbReference>
<comment type="caution">
    <text evidence="6">The sequence shown here is derived from an EMBL/GenBank/DDBJ whole genome shotgun (WGS) entry which is preliminary data.</text>
</comment>
<accession>A0AAI9T0F2</accession>
<dbReference type="InterPro" id="IPR039600">
    <property type="entry name" value="TANGO6/Rtp1"/>
</dbReference>
<feature type="compositionally biased region" description="Low complexity" evidence="2">
    <location>
        <begin position="1"/>
        <end position="14"/>
    </location>
</feature>
<feature type="compositionally biased region" description="Low complexity" evidence="2">
    <location>
        <begin position="111"/>
        <end position="121"/>
    </location>
</feature>
<sequence>MSSLKIQELSSSSKDSVDSKPVKKNPFARKTATTVRRTAEEVYPSRRGLNKLDFIGDKPIDKLFQKLDQILDAPCEKLTVGLLFERIYGNTVAVSSDESSSGGSSGGGSGISISSSGSSSSIDSRYKVVDYLMSCLSDLQKASLQSVMANKSLMTISLHDIKTFSKLVNTILILGVYPALNRFKIGIPFEKRNLKDLANNTKPIVIDHLPSDSVFAIKLLTLIYNQFYILFKTPSDVTDLLKRGTGLSDFITIALALQTIPGIDHTKFTNDYPSVEKIPDSYELFQTYSLLLTTPSPSYFKQFIMQRIQRLPYDAPRKDGLLSLIEFILGLRDSDEIDITKFDHVANVILSKPKDIPTKEYFASIGHQSFDLLVNINRPTVAACVTYVIEKLWNKNKLVVEDFFLQRIWNSLNPKSDDENVNVNVDENENENENVYALVSEKKLNNVINVLLSMSKKGLEASLYQAVMEPVIVPLWGYYLFLKQNGKPIEIVTNIMTSYFTVMKDFDDSNLAGVDLIAKNLLFSGGDNWMFEIGPNNLTQIIQRKAEFSSESKEMKLTKFIDNLDFACRNFVKLLENVDDEIVQALFITILKQWFTKKSATTRTTFVLADDENPFIKLVDLKLLESIGHKFKDSLARTPYEMLSIVDSFLNTSFSNKEDEDEEREEEKEGKTVDSDDEEEEDDAKDINDFLPILLELLSAILSEDDLVIDEKCTKLLADIKTCLMHMKDQSLNVNVKNSVESLAQRIANILNGDFSISSELDAQKLMLNRAITSLNDPLVPIRAHGLYLLRQLVESQSTVISLDFAINLHLVQLKDPEPYIYLNVIKGLESLIEWEELPVLKILCDLYTNSETDLDERLRIGEVILRYIQVANEKFVGESANLVVATTLVVIRKHGDDDDRVRMSAMSLLGVCCKVNPLGLIGSLDDALDCAIGILNLEKTVEKAVMRRAAVMLIQDLILGTSETNKVEFPEKYREKVVVLLRYIVDTDNDIFVREQAQKVLSLIQELAKLAIQLAEEEVFMKKKSNNYQNH</sequence>
<reference evidence="6" key="1">
    <citation type="journal article" date="2022" name="DNA Res.">
        <title>Genome analysis of five recently described species of the CUG-Ser clade uncovers Candida theae as a new hybrid lineage with pathogenic potential in the Candida parapsilosis species complex.</title>
        <authorList>
            <person name="Mixao V."/>
            <person name="Del Olmo V."/>
            <person name="Hegedusova E."/>
            <person name="Saus E."/>
            <person name="Pryszcz L."/>
            <person name="Cillingova A."/>
            <person name="Nosek J."/>
            <person name="Gabaldon T."/>
        </authorList>
    </citation>
    <scope>NUCLEOTIDE SEQUENCE</scope>
    <source>
        <strain evidence="6">CBS 10844</strain>
    </source>
</reference>
<feature type="domain" description="RNA polymerase II assembly factor Rtp1 C-terminal" evidence="4">
    <location>
        <begin position="768"/>
        <end position="874"/>
    </location>
</feature>
<comment type="similarity">
    <text evidence="1">Belongs to the Tango6 family.</text>
</comment>
<dbReference type="Gene3D" id="1.25.10.10">
    <property type="entry name" value="Leucine-rich Repeat Variant"/>
    <property type="match status" value="1"/>
</dbReference>
<gene>
    <name evidence="6" type="ORF">KGF56_000630</name>
</gene>
<dbReference type="GO" id="GO:0009306">
    <property type="term" value="P:protein secretion"/>
    <property type="evidence" value="ECO:0007669"/>
    <property type="project" value="TreeGrafter"/>
</dbReference>
<feature type="region of interest" description="Disordered" evidence="2">
    <location>
        <begin position="1"/>
        <end position="33"/>
    </location>
</feature>
<dbReference type="InterPro" id="IPR057407">
    <property type="entry name" value="HEAT_TANGO6"/>
</dbReference>
<evidence type="ECO:0000313" key="6">
    <source>
        <dbReference type="EMBL" id="KAI3406498.2"/>
    </source>
</evidence>